<organism evidence="1 2">
    <name type="scientific">Fusarium solani subsp. cucurbitae</name>
    <name type="common">Neocosmosporum cucurbitae</name>
    <dbReference type="NCBI Taxonomy" id="2747967"/>
    <lineage>
        <taxon>Eukaryota</taxon>
        <taxon>Fungi</taxon>
        <taxon>Dikarya</taxon>
        <taxon>Ascomycota</taxon>
        <taxon>Pezizomycotina</taxon>
        <taxon>Sordariomycetes</taxon>
        <taxon>Hypocreomycetidae</taxon>
        <taxon>Hypocreales</taxon>
        <taxon>Nectriaceae</taxon>
        <taxon>Fusarium</taxon>
        <taxon>Fusarium solani species complex</taxon>
    </lineage>
</organism>
<dbReference type="Proteomes" id="UP000830768">
    <property type="component" value="Chromosome 12"/>
</dbReference>
<sequence>MHCRVLVSLAFALGAVGSPCQPSTSITIDSSSSLETSEASTLSVTSSGDSGSSSQPTSLSVTESVSTSAGLTTVSVTSSATSDVTTSSTIAPTSTSSPVLGIFNAIGQGGGASGTPARLPPPQYGSITLGGYNPSGVPAGVFSIEAGTGALFVDGSKICGFYSGSESASLYVCNASPRTNEAPVTCDQGQMDGGVLKCSAPKMTCIEDFNDDNDPVCYATGGVWTQFNGFQLLGNYFLLSIGSEAAASTRGFIPIDLIIQAV</sequence>
<evidence type="ECO:0000313" key="1">
    <source>
        <dbReference type="EMBL" id="UPL02928.1"/>
    </source>
</evidence>
<evidence type="ECO:0000313" key="2">
    <source>
        <dbReference type="Proteomes" id="UP000830768"/>
    </source>
</evidence>
<proteinExistence type="predicted"/>
<protein>
    <submittedName>
        <fullName evidence="1">Uncharacterized protein</fullName>
    </submittedName>
</protein>
<gene>
    <name evidence="1" type="ORF">LCI18_013862</name>
</gene>
<accession>A0ACD3ZPP6</accession>
<name>A0ACD3ZPP6_FUSSC</name>
<keyword evidence="2" id="KW-1185">Reference proteome</keyword>
<reference evidence="1" key="1">
    <citation type="submission" date="2021-11" db="EMBL/GenBank/DDBJ databases">
        <title>Fusarium solani-melongenae Genome sequencing and assembly.</title>
        <authorList>
            <person name="Xie S."/>
            <person name="Huang L."/>
            <person name="Zhang X."/>
        </authorList>
    </citation>
    <scope>NUCLEOTIDE SEQUENCE</scope>
    <source>
        <strain evidence="1">CRI 24-3</strain>
    </source>
</reference>
<dbReference type="EMBL" id="CP090040">
    <property type="protein sequence ID" value="UPL02928.1"/>
    <property type="molecule type" value="Genomic_DNA"/>
</dbReference>